<gene>
    <name evidence="1" type="ORF">O181_085906</name>
</gene>
<protein>
    <submittedName>
        <fullName evidence="1">Uncharacterized protein</fullName>
    </submittedName>
</protein>
<organism evidence="1 2">
    <name type="scientific">Austropuccinia psidii MF-1</name>
    <dbReference type="NCBI Taxonomy" id="1389203"/>
    <lineage>
        <taxon>Eukaryota</taxon>
        <taxon>Fungi</taxon>
        <taxon>Dikarya</taxon>
        <taxon>Basidiomycota</taxon>
        <taxon>Pucciniomycotina</taxon>
        <taxon>Pucciniomycetes</taxon>
        <taxon>Pucciniales</taxon>
        <taxon>Sphaerophragmiaceae</taxon>
        <taxon>Austropuccinia</taxon>
    </lineage>
</organism>
<accession>A0A9Q3IK61</accession>
<evidence type="ECO:0000313" key="2">
    <source>
        <dbReference type="Proteomes" id="UP000765509"/>
    </source>
</evidence>
<reference evidence="1" key="1">
    <citation type="submission" date="2021-03" db="EMBL/GenBank/DDBJ databases">
        <title>Draft genome sequence of rust myrtle Austropuccinia psidii MF-1, a brazilian biotype.</title>
        <authorList>
            <person name="Quecine M.C."/>
            <person name="Pachon D.M.R."/>
            <person name="Bonatelli M.L."/>
            <person name="Correr F.H."/>
            <person name="Franceschini L.M."/>
            <person name="Leite T.F."/>
            <person name="Margarido G.R.A."/>
            <person name="Almeida C.A."/>
            <person name="Ferrarezi J.A."/>
            <person name="Labate C.A."/>
        </authorList>
    </citation>
    <scope>NUCLEOTIDE SEQUENCE</scope>
    <source>
        <strain evidence="1">MF-1</strain>
    </source>
</reference>
<dbReference type="AlphaFoldDB" id="A0A9Q3IK61"/>
<dbReference type="OrthoDB" id="2507171at2759"/>
<comment type="caution">
    <text evidence="1">The sequence shown here is derived from an EMBL/GenBank/DDBJ whole genome shotgun (WGS) entry which is preliminary data.</text>
</comment>
<evidence type="ECO:0000313" key="1">
    <source>
        <dbReference type="EMBL" id="MBW0546191.1"/>
    </source>
</evidence>
<dbReference type="Proteomes" id="UP000765509">
    <property type="component" value="Unassembled WGS sequence"/>
</dbReference>
<dbReference type="EMBL" id="AVOT02051169">
    <property type="protein sequence ID" value="MBW0546191.1"/>
    <property type="molecule type" value="Genomic_DNA"/>
</dbReference>
<sequence length="141" mass="16075">MLRWKIAIQEYRGNMTIVHKDRNINKNVDGLSRWPSPNNIDTPAYVPEEASPQITIEGVSVTDLNIILFEEVRCTLLPALELEYKTSIHASTNQTPSILEKGWSSKLPQDSLRKYLVEIHPTASTFKGMLDKARKHALRCM</sequence>
<keyword evidence="2" id="KW-1185">Reference proteome</keyword>
<proteinExistence type="predicted"/>
<name>A0A9Q3IK61_9BASI</name>